<keyword evidence="5 8" id="KW-0698">rRNA processing</keyword>
<evidence type="ECO:0000256" key="7">
    <source>
        <dbReference type="ARBA" id="ARBA00023274"/>
    </source>
</evidence>
<keyword evidence="4 8" id="KW-0690">Ribosome biogenesis</keyword>
<keyword evidence="11" id="KW-1185">Reference proteome</keyword>
<keyword evidence="7 8" id="KW-0687">Ribonucleoprotein</keyword>
<dbReference type="Gene3D" id="1.25.10.10">
    <property type="entry name" value="Leucine-rich Repeat Variant"/>
    <property type="match status" value="3"/>
</dbReference>
<evidence type="ECO:0000256" key="5">
    <source>
        <dbReference type="ARBA" id="ARBA00022552"/>
    </source>
</evidence>
<proteinExistence type="inferred from homology"/>
<evidence type="ECO:0000259" key="9">
    <source>
        <dbReference type="SMART" id="SM01036"/>
    </source>
</evidence>
<evidence type="ECO:0000256" key="2">
    <source>
        <dbReference type="ARBA" id="ARBA00010559"/>
    </source>
</evidence>
<comment type="subcellular location">
    <subcellularLocation>
        <location evidence="1 8">Nucleus</location>
        <location evidence="1 8">Nucleolus</location>
    </subcellularLocation>
</comment>
<evidence type="ECO:0000256" key="6">
    <source>
        <dbReference type="ARBA" id="ARBA00023242"/>
    </source>
</evidence>
<dbReference type="SUPFAM" id="SSF48371">
    <property type="entry name" value="ARM repeat"/>
    <property type="match status" value="2"/>
</dbReference>
<organism evidence="10 11">
    <name type="scientific">Podila minutissima</name>
    <dbReference type="NCBI Taxonomy" id="64525"/>
    <lineage>
        <taxon>Eukaryota</taxon>
        <taxon>Fungi</taxon>
        <taxon>Fungi incertae sedis</taxon>
        <taxon>Mucoromycota</taxon>
        <taxon>Mortierellomycotina</taxon>
        <taxon>Mortierellomycetes</taxon>
        <taxon>Mortierellales</taxon>
        <taxon>Mortierellaceae</taxon>
        <taxon>Podila</taxon>
    </lineage>
</organism>
<evidence type="ECO:0000256" key="3">
    <source>
        <dbReference type="ARBA" id="ARBA00015399"/>
    </source>
</evidence>
<dbReference type="InterPro" id="IPR012954">
    <property type="entry name" value="BP28_C_dom"/>
</dbReference>
<dbReference type="InterPro" id="IPR011989">
    <property type="entry name" value="ARM-like"/>
</dbReference>
<comment type="subunit">
    <text evidence="8">Component of the ribosomal small subunit (SSU) processome.</text>
</comment>
<evidence type="ECO:0000256" key="8">
    <source>
        <dbReference type="RuleBase" id="RU367065"/>
    </source>
</evidence>
<gene>
    <name evidence="10" type="primary">HEATR1</name>
    <name evidence="10" type="ORF">BG006_010614</name>
</gene>
<dbReference type="GO" id="GO:0045943">
    <property type="term" value="P:positive regulation of transcription by RNA polymerase I"/>
    <property type="evidence" value="ECO:0007669"/>
    <property type="project" value="TreeGrafter"/>
</dbReference>
<evidence type="ECO:0000256" key="1">
    <source>
        <dbReference type="ARBA" id="ARBA00004604"/>
    </source>
</evidence>
<dbReference type="Proteomes" id="UP000696485">
    <property type="component" value="Unassembled WGS sequence"/>
</dbReference>
<dbReference type="InterPro" id="IPR056473">
    <property type="entry name" value="HEAT_Utp10/HEAT1"/>
</dbReference>
<dbReference type="InterPro" id="IPR016024">
    <property type="entry name" value="ARM-type_fold"/>
</dbReference>
<dbReference type="EMBL" id="JAAAUY010000851">
    <property type="protein sequence ID" value="KAF9325926.1"/>
    <property type="molecule type" value="Genomic_DNA"/>
</dbReference>
<dbReference type="GO" id="GO:0030686">
    <property type="term" value="C:90S preribosome"/>
    <property type="evidence" value="ECO:0007669"/>
    <property type="project" value="TreeGrafter"/>
</dbReference>
<dbReference type="InterPro" id="IPR040191">
    <property type="entry name" value="UTP10"/>
</dbReference>
<comment type="similarity">
    <text evidence="2 8">Belongs to the HEATR1/UTP10 family.</text>
</comment>
<dbReference type="Pfam" id="PF23243">
    <property type="entry name" value="HEAT_HEATR1"/>
    <property type="match status" value="1"/>
</dbReference>
<feature type="domain" description="BP28 C-terminal" evidence="9">
    <location>
        <begin position="1853"/>
        <end position="2018"/>
    </location>
</feature>
<accession>A0A9P5SDI2</accession>
<dbReference type="Pfam" id="PF12397">
    <property type="entry name" value="U3snoRNP10"/>
    <property type="match status" value="1"/>
</dbReference>
<dbReference type="Pfam" id="PF08146">
    <property type="entry name" value="BP28CT"/>
    <property type="match status" value="1"/>
</dbReference>
<dbReference type="PANTHER" id="PTHR13457">
    <property type="entry name" value="BAP28"/>
    <property type="match status" value="1"/>
</dbReference>
<reference evidence="10" key="1">
    <citation type="journal article" date="2020" name="Fungal Divers.">
        <title>Resolving the Mortierellaceae phylogeny through synthesis of multi-gene phylogenetics and phylogenomics.</title>
        <authorList>
            <person name="Vandepol N."/>
            <person name="Liber J."/>
            <person name="Desiro A."/>
            <person name="Na H."/>
            <person name="Kennedy M."/>
            <person name="Barry K."/>
            <person name="Grigoriev I.V."/>
            <person name="Miller A.N."/>
            <person name="O'Donnell K."/>
            <person name="Stajich J.E."/>
            <person name="Bonito G."/>
        </authorList>
    </citation>
    <scope>NUCLEOTIDE SEQUENCE</scope>
    <source>
        <strain evidence="10">NVP1</strain>
    </source>
</reference>
<dbReference type="GO" id="GO:0032040">
    <property type="term" value="C:small-subunit processome"/>
    <property type="evidence" value="ECO:0007669"/>
    <property type="project" value="TreeGrafter"/>
</dbReference>
<dbReference type="GO" id="GO:0034455">
    <property type="term" value="C:t-UTP complex"/>
    <property type="evidence" value="ECO:0007669"/>
    <property type="project" value="TreeGrafter"/>
</dbReference>
<evidence type="ECO:0000256" key="4">
    <source>
        <dbReference type="ARBA" id="ARBA00022517"/>
    </source>
</evidence>
<keyword evidence="6 8" id="KW-0539">Nucleus</keyword>
<dbReference type="GO" id="GO:0030515">
    <property type="term" value="F:snoRNA binding"/>
    <property type="evidence" value="ECO:0007669"/>
    <property type="project" value="TreeGrafter"/>
</dbReference>
<evidence type="ECO:0000313" key="11">
    <source>
        <dbReference type="Proteomes" id="UP000696485"/>
    </source>
</evidence>
<dbReference type="GO" id="GO:0000462">
    <property type="term" value="P:maturation of SSU-rRNA from tricistronic rRNA transcript (SSU-rRNA, 5.8S rRNA, LSU-rRNA)"/>
    <property type="evidence" value="ECO:0007669"/>
    <property type="project" value="TreeGrafter"/>
</dbReference>
<dbReference type="SMART" id="SM01036">
    <property type="entry name" value="BP28CT"/>
    <property type="match status" value="1"/>
</dbReference>
<dbReference type="PANTHER" id="PTHR13457:SF1">
    <property type="entry name" value="HEAT REPEAT-CONTAINING PROTEIN 1"/>
    <property type="match status" value="1"/>
</dbReference>
<name>A0A9P5SDI2_9FUNG</name>
<evidence type="ECO:0000313" key="10">
    <source>
        <dbReference type="EMBL" id="KAF9325926.1"/>
    </source>
</evidence>
<comment type="function">
    <text evidence="8">Involved in nucleolar processing of pre-18S ribosomal RNA.</text>
</comment>
<dbReference type="InterPro" id="IPR022125">
    <property type="entry name" value="U3snoRNP10_N"/>
</dbReference>
<protein>
    <recommendedName>
        <fullName evidence="3 8">U3 small nucleolar RNA-associated protein 10</fullName>
    </recommendedName>
</protein>
<sequence length="2161" mass="241775">MSSLAQQLKKIGTADATKGSEKAARHRASFLFDSKQAADYDIDTIFSIGANGIAELKQLDPKFGPFEKTLFSESMKNVDRVLQSKEDNAKLDESITLFLRQLSPYFLVKPAGKALEWLIRRFRINEFNIDAILHAILPYHETALFVTMVSILQIQESSRWMFLRPIRKSKQPLERSLLIQYMLKDRSLVEFVCETVLEAVSRQTSFKTLVSFYVAVMLQYIASLPVITDEVLVTIFPYILEGLKAKGYPEYQIASYMIISQISERATLTYEVLTSLFTTMSSNYANTYQMLLCIVHVCQTQETMEEFPEKAFKNLSRIHGIETVILSILEKYSAQRFIYPFLVALAKHSAKHPNYARVLNAILKGEQLPTSIVNGVSTAVLELYLSERKQDDNAEANEDTVSILRVLHENYSKDLDAVLQKQLEETKGDQHSQINNQLYSFITKIFHGTRHQPLKEANTTLFLSVNHADASVRLLAVKKLGEILKDKTSELANVDNEDTFVKDTLLARLQDDDDRIVQQVLGMDRLKDFVSAQDLLAGMVTVITSTSSTRATRRHCLVYMLTDFLASNKDLKDQVLLIVLGHLLIVKDFHKASIALISKIATSELKKEHLLKNVASSIKELVKDEANAGNGTLMAAADISLIITLASNLISNDSLIRGMDFYLQGLKSSNNSFRLLSIFVITKAVHQLQGEQQIKAVSLYLPALLQALKSHTSSAKALKAEAKHGMPSAELLSQITTKSWVPSMEVSAIHFSLLSVISDLHKPKASTHWLSDEESSDYATILVSLFKTFMGTVNMAPFEPMVQIMFESHLPTDSIEFLCNQWTDASASPLVRVRSLQIASANLHAFASQSASDAPDFQVVVPTLMLALANPVKAMREAAVACLSTIASIYPKVKTSGKKGKTMATDIFKFDSFYGKATEQLEFLMPEQISTFVSQLLKSREEFITDSSYLTKYLSENLNAVAGDSKVAASTKDSLVSFLLSHALAILRPSTRVELLQLLDDIKTPTKLKMLLPMIDGLVHTTFVGQSVDDINTDLARYLVHCFSPETSTLLEGKSGKYRNAYLQLLKLDSSASTNTDTEESSSSFRRLALGQLNDKFFGGLSASLQSDIFVVLIDLATNAPQETVRVVKQVLRDIPLSSILVISELATIQMSLVQETMVDEEGHAKRQRKTAADPSAPSAVVESLHRLVTVLELLEYKEISETDKLVVPLFELLSTIMNSDLNNTPVSMEYINQLLLSSLTTFVRQGEFGVNAGKLDENMLRVDLVVNCIRATGNPQTHNQALLLMAAIASLYPEKVLHNIMPVFTFMGANVLRQDDNYSFHVIQQTLEKIIPPLVNAHRRQSDESKSLVMQVRPIIKVFVDALFHIPKHRRQRLFSVLISTLGEEEFLHAVICLIIEKYTERTSKGNQTEADSLSEFALTLSNQFSAIVQMKAVIALLDVIQALPMEKDADVDMEEHLFDVSAHSNKQIRQFKLSVLTYSSSVLTAKSFLSKILTQANVDASAEAVLESYYLQMAERLLILVGSSSSFVNVLINRKEQSAVVVKFWRGIVKVTYDVLDKVHILLSLPSFVKIMVALFEHKDATIRRKAMVLFNQKISNVPGSPIAVPAVYQDMVVGVAANLKQVVELDEVEGASAEEVAINKQTALMCISTIVRQFGQSHATEISKIVPVIIGSSGLQHPNEQVKASCLVCLTFMCQELGVRVVPFFPKFMPTVLSILTSTLVSADPNEAVDIEGDVKKSSKYTNSVLLQLAVVSHLEALVKTLPQFVSPYVTKILAGTLHPVLAGYEGSDASKLQILDKNKMLLTEMAHHITPRILLPPMLGYYETAVKDGKDSLLALFDLVSQTIIAMPRDVIAVNYKQIFKFFLGAFDFRRAYGHRDQKHSESVAAIEDAVIQAFMQLVMKLNETLFKPLFLKTLDWATTELQVAKAGFQDMQDRLVFFYKLMNSLLESLKSIVTPYYGYVVDNVIEALTGYAKKSNSSYEEDEDATKSREMDELWPWMVSSLQKCFLHDNDGLWNADRFEKLLHPLVNQLLVTSSVAPEKAKSAWQVYDNRMEQWLVPCLGQLAVTLSNDALWKPLNYQVLLKTREDNRDIRLSALKVLQEFYKRLGEEFLILLPETIPFLAELMEDDDHEVEALTQQVIAEIEVYLGGSLQKYFH</sequence>
<comment type="caution">
    <text evidence="10">The sequence shown here is derived from an EMBL/GenBank/DDBJ whole genome shotgun (WGS) entry which is preliminary data.</text>
</comment>